<evidence type="ECO:0000256" key="1">
    <source>
        <dbReference type="SAM" id="MobiDB-lite"/>
    </source>
</evidence>
<evidence type="ECO:0000313" key="4">
    <source>
        <dbReference type="Proteomes" id="UP000323506"/>
    </source>
</evidence>
<dbReference type="Proteomes" id="UP000323506">
    <property type="component" value="Chromosome A11"/>
</dbReference>
<sequence>MINVTEISFSITDITKLPFYILLSPIPFVIPPPTLILSFFLIVLFPLLTHPPFKPLDFISQNHGSFSSQPKISISTSKQNPIKDPFLKNEQ</sequence>
<feature type="transmembrane region" description="Helical" evidence="2">
    <location>
        <begin position="26"/>
        <end position="48"/>
    </location>
</feature>
<feature type="region of interest" description="Disordered" evidence="1">
    <location>
        <begin position="64"/>
        <end position="91"/>
    </location>
</feature>
<dbReference type="EMBL" id="CM017698">
    <property type="protein sequence ID" value="TYG95114.1"/>
    <property type="molecule type" value="Genomic_DNA"/>
</dbReference>
<keyword evidence="2" id="KW-1133">Transmembrane helix</keyword>
<proteinExistence type="predicted"/>
<accession>A0A5D2EPF5</accession>
<name>A0A5D2EPF5_GOSDA</name>
<gene>
    <name evidence="3" type="ORF">ES288_A11G242500v1</name>
</gene>
<reference evidence="3 4" key="1">
    <citation type="submission" date="2019-06" db="EMBL/GenBank/DDBJ databases">
        <title>WGS assembly of Gossypium darwinii.</title>
        <authorList>
            <person name="Chen Z.J."/>
            <person name="Sreedasyam A."/>
            <person name="Ando A."/>
            <person name="Song Q."/>
            <person name="De L."/>
            <person name="Hulse-Kemp A."/>
            <person name="Ding M."/>
            <person name="Ye W."/>
            <person name="Kirkbride R."/>
            <person name="Jenkins J."/>
            <person name="Plott C."/>
            <person name="Lovell J."/>
            <person name="Lin Y.-M."/>
            <person name="Vaughn R."/>
            <person name="Liu B."/>
            <person name="Li W."/>
            <person name="Simpson S."/>
            <person name="Scheffler B."/>
            <person name="Saski C."/>
            <person name="Grover C."/>
            <person name="Hu G."/>
            <person name="Conover J."/>
            <person name="Carlson J."/>
            <person name="Shu S."/>
            <person name="Boston L."/>
            <person name="Williams M."/>
            <person name="Peterson D."/>
            <person name="Mcgee K."/>
            <person name="Jones D."/>
            <person name="Wendel J."/>
            <person name="Stelly D."/>
            <person name="Grimwood J."/>
            <person name="Schmutz J."/>
        </authorList>
    </citation>
    <scope>NUCLEOTIDE SEQUENCE [LARGE SCALE GENOMIC DNA]</scope>
    <source>
        <strain evidence="3">1808015.09</strain>
    </source>
</reference>
<dbReference type="EMBL" id="CM017698">
    <property type="protein sequence ID" value="TYG95116.1"/>
    <property type="molecule type" value="Genomic_DNA"/>
</dbReference>
<evidence type="ECO:0000313" key="3">
    <source>
        <dbReference type="EMBL" id="TYG95115.1"/>
    </source>
</evidence>
<keyword evidence="2" id="KW-0472">Membrane</keyword>
<dbReference type="EMBL" id="CM017698">
    <property type="protein sequence ID" value="TYG95113.1"/>
    <property type="molecule type" value="Genomic_DNA"/>
</dbReference>
<organism evidence="3 4">
    <name type="scientific">Gossypium darwinii</name>
    <name type="common">Darwin's cotton</name>
    <name type="synonym">Gossypium barbadense var. darwinii</name>
    <dbReference type="NCBI Taxonomy" id="34276"/>
    <lineage>
        <taxon>Eukaryota</taxon>
        <taxon>Viridiplantae</taxon>
        <taxon>Streptophyta</taxon>
        <taxon>Embryophyta</taxon>
        <taxon>Tracheophyta</taxon>
        <taxon>Spermatophyta</taxon>
        <taxon>Magnoliopsida</taxon>
        <taxon>eudicotyledons</taxon>
        <taxon>Gunneridae</taxon>
        <taxon>Pentapetalae</taxon>
        <taxon>rosids</taxon>
        <taxon>malvids</taxon>
        <taxon>Malvales</taxon>
        <taxon>Malvaceae</taxon>
        <taxon>Malvoideae</taxon>
        <taxon>Gossypium</taxon>
    </lineage>
</organism>
<dbReference type="AlphaFoldDB" id="A0A5D2EPF5"/>
<feature type="compositionally biased region" description="Polar residues" evidence="1">
    <location>
        <begin position="64"/>
        <end position="80"/>
    </location>
</feature>
<protein>
    <submittedName>
        <fullName evidence="3">Uncharacterized protein</fullName>
    </submittedName>
</protein>
<evidence type="ECO:0000256" key="2">
    <source>
        <dbReference type="SAM" id="Phobius"/>
    </source>
</evidence>
<dbReference type="EMBL" id="CM017698">
    <property type="protein sequence ID" value="TYG95115.1"/>
    <property type="molecule type" value="Genomic_DNA"/>
</dbReference>
<keyword evidence="2" id="KW-0812">Transmembrane</keyword>
<keyword evidence="4" id="KW-1185">Reference proteome</keyword>